<keyword evidence="4" id="KW-0256">Endoplasmic reticulum</keyword>
<name>A0ABR3SRH4_9PEZI</name>
<keyword evidence="5" id="KW-0496">Mitochondrion</keyword>
<evidence type="ECO:0000313" key="8">
    <source>
        <dbReference type="Proteomes" id="UP001521116"/>
    </source>
</evidence>
<sequence>MYSSINKQAGQEQQTGKVFRLKGHGVRNDIIETLRNSFGWSSRVDITIRSYAENPYRPYNNPPFRFGHPPWARANFTAILEFSPLPKIFWDDKGKGEWDLAAQSGRKRPTQQGRWILDTHFMGFTPVHPKGEELNPKMDDIDQLISLIAISGLNGHAFGSFKKRGGSFMWLLDALPRDLTGVRVLIYGYDTQLTGSKSFQNINDLGTKFRTDLKVVRGEEKRPLVILGHSLGGIVAKQAIIQMPSGDPFDQANLKSIRGLLLFGVPNRGMATESLLPMVEGQPNRPLVDALDEGNGTLRAQAETFPAAFAFPDSEIVSFYETSQSPTAQQVDGVWRMTGEPAVLVDRDSATYSREWELGDRYVYPVNQTHSNMVKFNGFDDDTYRVVVYHLKSFKENAGRIVGGRFMDVA</sequence>
<dbReference type="PANTHER" id="PTHR48182:SF2">
    <property type="entry name" value="PROTEIN SERAC1"/>
    <property type="match status" value="1"/>
</dbReference>
<evidence type="ECO:0000256" key="6">
    <source>
        <dbReference type="ARBA" id="ARBA00023136"/>
    </source>
</evidence>
<keyword evidence="6" id="KW-0472">Membrane</keyword>
<gene>
    <name evidence="7" type="ORF">SLS56_006733</name>
</gene>
<reference evidence="7 8" key="1">
    <citation type="submission" date="2024-02" db="EMBL/GenBank/DDBJ databases">
        <title>De novo assembly and annotation of 12 fungi associated with fruit tree decline syndrome in Ontario, Canada.</title>
        <authorList>
            <person name="Sulman M."/>
            <person name="Ellouze W."/>
            <person name="Ilyukhin E."/>
        </authorList>
    </citation>
    <scope>NUCLEOTIDE SEQUENCE [LARGE SCALE GENOMIC DNA]</scope>
    <source>
        <strain evidence="7 8">M1-105</strain>
    </source>
</reference>
<dbReference type="SUPFAM" id="SSF53474">
    <property type="entry name" value="alpha/beta-Hydrolases"/>
    <property type="match status" value="1"/>
</dbReference>
<protein>
    <recommendedName>
        <fullName evidence="9">AB hydrolase-1 domain-containing protein</fullName>
    </recommendedName>
</protein>
<evidence type="ECO:0000256" key="1">
    <source>
        <dbReference type="ARBA" id="ARBA00004173"/>
    </source>
</evidence>
<evidence type="ECO:0000313" key="7">
    <source>
        <dbReference type="EMBL" id="KAL1626740.1"/>
    </source>
</evidence>
<dbReference type="Gene3D" id="3.40.50.1820">
    <property type="entry name" value="alpha/beta hydrolase"/>
    <property type="match status" value="1"/>
</dbReference>
<dbReference type="Proteomes" id="UP001521116">
    <property type="component" value="Unassembled WGS sequence"/>
</dbReference>
<keyword evidence="8" id="KW-1185">Reference proteome</keyword>
<dbReference type="InterPro" id="IPR052374">
    <property type="entry name" value="SERAC1"/>
</dbReference>
<comment type="caution">
    <text evidence="7">The sequence shown here is derived from an EMBL/GenBank/DDBJ whole genome shotgun (WGS) entry which is preliminary data.</text>
</comment>
<evidence type="ECO:0000256" key="4">
    <source>
        <dbReference type="ARBA" id="ARBA00022824"/>
    </source>
</evidence>
<evidence type="ECO:0000256" key="2">
    <source>
        <dbReference type="ARBA" id="ARBA00004240"/>
    </source>
</evidence>
<accession>A0ABR3SRH4</accession>
<dbReference type="EMBL" id="JAJVDC020000080">
    <property type="protein sequence ID" value="KAL1626740.1"/>
    <property type="molecule type" value="Genomic_DNA"/>
</dbReference>
<dbReference type="PANTHER" id="PTHR48182">
    <property type="entry name" value="PROTEIN SERAC1"/>
    <property type="match status" value="1"/>
</dbReference>
<evidence type="ECO:0000256" key="3">
    <source>
        <dbReference type="ARBA" id="ARBA00004370"/>
    </source>
</evidence>
<proteinExistence type="predicted"/>
<organism evidence="7 8">
    <name type="scientific">Neofusicoccum ribis</name>
    <dbReference type="NCBI Taxonomy" id="45134"/>
    <lineage>
        <taxon>Eukaryota</taxon>
        <taxon>Fungi</taxon>
        <taxon>Dikarya</taxon>
        <taxon>Ascomycota</taxon>
        <taxon>Pezizomycotina</taxon>
        <taxon>Dothideomycetes</taxon>
        <taxon>Dothideomycetes incertae sedis</taxon>
        <taxon>Botryosphaeriales</taxon>
        <taxon>Botryosphaeriaceae</taxon>
        <taxon>Neofusicoccum</taxon>
    </lineage>
</organism>
<dbReference type="InterPro" id="IPR029058">
    <property type="entry name" value="AB_hydrolase_fold"/>
</dbReference>
<evidence type="ECO:0000256" key="5">
    <source>
        <dbReference type="ARBA" id="ARBA00023128"/>
    </source>
</evidence>
<comment type="subcellular location">
    <subcellularLocation>
        <location evidence="2">Endoplasmic reticulum</location>
    </subcellularLocation>
    <subcellularLocation>
        <location evidence="3">Membrane</location>
    </subcellularLocation>
    <subcellularLocation>
        <location evidence="1">Mitochondrion</location>
    </subcellularLocation>
</comment>
<evidence type="ECO:0008006" key="9">
    <source>
        <dbReference type="Google" id="ProtNLM"/>
    </source>
</evidence>